<keyword evidence="2" id="KW-1185">Reference proteome</keyword>
<sequence length="120" mass="13371">MPIAHLLELWKKIEVEPMDTEVSHKPTLNDFHRHPKTAGSCLTQKSEFAFPVSTGSKRTCLSAFSKDHACHCFSRFLPFSYSSWVCNQSQQNPSAHMELALPCNPVPPMVASAIATQKSI</sequence>
<evidence type="ECO:0000313" key="1">
    <source>
        <dbReference type="Ensembl" id="ENSCSRP00000010865.1"/>
    </source>
</evidence>
<organism evidence="1 2">
    <name type="scientific">Chelydra serpentina</name>
    <name type="common">Snapping turtle</name>
    <name type="synonym">Testudo serpentina</name>
    <dbReference type="NCBI Taxonomy" id="8475"/>
    <lineage>
        <taxon>Eukaryota</taxon>
        <taxon>Metazoa</taxon>
        <taxon>Chordata</taxon>
        <taxon>Craniata</taxon>
        <taxon>Vertebrata</taxon>
        <taxon>Euteleostomi</taxon>
        <taxon>Archelosauria</taxon>
        <taxon>Testudinata</taxon>
        <taxon>Testudines</taxon>
        <taxon>Cryptodira</taxon>
        <taxon>Durocryptodira</taxon>
        <taxon>Americhelydia</taxon>
        <taxon>Chelydroidea</taxon>
        <taxon>Chelydridae</taxon>
        <taxon>Chelydra</taxon>
    </lineage>
</organism>
<protein>
    <submittedName>
        <fullName evidence="1">Uncharacterized protein</fullName>
    </submittedName>
</protein>
<reference evidence="1" key="1">
    <citation type="submission" date="2025-08" db="UniProtKB">
        <authorList>
            <consortium name="Ensembl"/>
        </authorList>
    </citation>
    <scope>IDENTIFICATION</scope>
</reference>
<accession>A0A8C3S7E6</accession>
<evidence type="ECO:0000313" key="2">
    <source>
        <dbReference type="Proteomes" id="UP000694403"/>
    </source>
</evidence>
<dbReference type="AlphaFoldDB" id="A0A8C3S7E6"/>
<dbReference type="Proteomes" id="UP000694403">
    <property type="component" value="Unplaced"/>
</dbReference>
<reference evidence="1" key="2">
    <citation type="submission" date="2025-09" db="UniProtKB">
        <authorList>
            <consortium name="Ensembl"/>
        </authorList>
    </citation>
    <scope>IDENTIFICATION</scope>
</reference>
<proteinExistence type="predicted"/>
<dbReference type="Ensembl" id="ENSCSRT00000011270.1">
    <property type="protein sequence ID" value="ENSCSRP00000010865.1"/>
    <property type="gene ID" value="ENSCSRG00000008130.1"/>
</dbReference>
<name>A0A8C3S7E6_CHESE</name>